<dbReference type="OrthoDB" id="288590at2759"/>
<keyword evidence="5" id="KW-0436">Ligase</keyword>
<keyword evidence="7" id="KW-0547">Nucleotide-binding</keyword>
<dbReference type="FunFam" id="3.40.50.12780:FF:000019">
    <property type="entry name" value="Long-chain fatty acid transporter"/>
    <property type="match status" value="1"/>
</dbReference>
<evidence type="ECO:0000256" key="20">
    <source>
        <dbReference type="SAM" id="Phobius"/>
    </source>
</evidence>
<sequence>MQLTVEQILGVLPAAFLIAEVLGFQFLGFIVMCVWIWARYGDFIHRSYITLDRDLSGLWLLLNVKIDLFQQSKRNRPLFEIFLDVCRRQPNKEAIIEVNTDRKVTFAELNAEANRFANYFQKLGYKKGDAIALFMENSIDFVAAWLGLSKIGVVTAWINSSLKSEQLAHCIYTSKTNAVVCSKNLAHVIAAAKAEGHLNSSTELNMYICDLGDNSELNSKFKTSEYTHLSPELQKQSTEEPTKVIGVDFQSVLCFIYTSGTTGMPKAAVMRGLRYYSMCVGAAKAFKVSPEDRIYICMPTYHTAAGILGIGQTVLRGATAVIRPKFSASNFWKDCVKYECTASQYIGEICRYLLAQPASPEEKLHKVKLMYGNGLRPEIWQEVVDRFGVRIGELYGSTEGTSNLVNIDGRVGSCGFLPISPLTSRLHPVRLIKVDEITGEVIRGTDGLCIPCRPGETGAMVSTIRRGNPLLNFEGYLNQKETSKKVLNNVFRKGDQVFVSGDILHWDRLGYVYFRDRTGDTFRWKGENVSTTEVEKAFYGCPELRKCISDVTVYGVKVPKTEGRAGMAAIVKIQDSEVSDEEMIEKLASHLKSRLMGPAVPVFLRLCSDVQRTGTFKLIKTHLQSLGLDGTEENDRLYVMYHGAYVPFDAEKRHQLDDGTLGL</sequence>
<reference evidence="23" key="1">
    <citation type="submission" date="2020-09" db="EMBL/GenBank/DDBJ databases">
        <authorList>
            <person name="Kikuchi T."/>
        </authorList>
    </citation>
    <scope>NUCLEOTIDE SEQUENCE</scope>
    <source>
        <strain evidence="23">SH1</strain>
    </source>
</reference>
<name>A0A811KSJ4_9BILA</name>
<keyword evidence="10" id="KW-0445">Lipid transport</keyword>
<evidence type="ECO:0000256" key="11">
    <source>
        <dbReference type="ARBA" id="ARBA00023136"/>
    </source>
</evidence>
<evidence type="ECO:0000259" key="21">
    <source>
        <dbReference type="Pfam" id="PF00501"/>
    </source>
</evidence>
<evidence type="ECO:0000259" key="22">
    <source>
        <dbReference type="Pfam" id="PF13193"/>
    </source>
</evidence>
<comment type="caution">
    <text evidence="23">The sequence shown here is derived from an EMBL/GenBank/DDBJ whole genome shotgun (WGS) entry which is preliminary data.</text>
</comment>
<dbReference type="Proteomes" id="UP000614601">
    <property type="component" value="Unassembled WGS sequence"/>
</dbReference>
<dbReference type="Gene3D" id="3.30.300.30">
    <property type="match status" value="1"/>
</dbReference>
<feature type="domain" description="AMP-binding enzyme C-terminal" evidence="22">
    <location>
        <begin position="533"/>
        <end position="617"/>
    </location>
</feature>
<dbReference type="EMBL" id="CAJFCW020000004">
    <property type="protein sequence ID" value="CAG9111069.1"/>
    <property type="molecule type" value="Genomic_DNA"/>
</dbReference>
<keyword evidence="4" id="KW-1003">Cell membrane</keyword>
<evidence type="ECO:0000256" key="3">
    <source>
        <dbReference type="ARBA" id="ARBA00022448"/>
    </source>
</evidence>
<keyword evidence="3" id="KW-0813">Transport</keyword>
<comment type="subcellular location">
    <subcellularLocation>
        <location evidence="1">Cell membrane</location>
        <topology evidence="1">Multi-pass membrane protein</topology>
    </subcellularLocation>
    <subcellularLocation>
        <location evidence="15">Peroxisome membrane</location>
    </subcellularLocation>
</comment>
<dbReference type="GO" id="GO:0005524">
    <property type="term" value="F:ATP binding"/>
    <property type="evidence" value="ECO:0007669"/>
    <property type="project" value="UniProtKB-KW"/>
</dbReference>
<dbReference type="SUPFAM" id="SSF56801">
    <property type="entry name" value="Acetyl-CoA synthetase-like"/>
    <property type="match status" value="1"/>
</dbReference>
<organism evidence="23 24">
    <name type="scientific">Bursaphelenchus okinawaensis</name>
    <dbReference type="NCBI Taxonomy" id="465554"/>
    <lineage>
        <taxon>Eukaryota</taxon>
        <taxon>Metazoa</taxon>
        <taxon>Ecdysozoa</taxon>
        <taxon>Nematoda</taxon>
        <taxon>Chromadorea</taxon>
        <taxon>Rhabditida</taxon>
        <taxon>Tylenchina</taxon>
        <taxon>Tylenchomorpha</taxon>
        <taxon>Aphelenchoidea</taxon>
        <taxon>Aphelenchoididae</taxon>
        <taxon>Bursaphelenchus</taxon>
    </lineage>
</organism>
<keyword evidence="11 20" id="KW-0472">Membrane</keyword>
<evidence type="ECO:0000256" key="10">
    <source>
        <dbReference type="ARBA" id="ARBA00023055"/>
    </source>
</evidence>
<dbReference type="PANTHER" id="PTHR43107">
    <property type="entry name" value="LONG-CHAIN FATTY ACID TRANSPORT PROTEIN"/>
    <property type="match status" value="1"/>
</dbReference>
<evidence type="ECO:0000256" key="16">
    <source>
        <dbReference type="ARBA" id="ARBA00048666"/>
    </source>
</evidence>
<comment type="function">
    <text evidence="17">Acyl-CoA synthetase required for both the import of long chain fatty acids (LCFAs) (C14-C18) and the activation very long chain fatty acids (VLCFAs) (C20-C26) by esterification of the fatty acids into metabolically active CoA-thioesters for subsequent degradation or incorporation into phospholipids. The transport and fatty acyl-CoA synthetase activities are genetically separable and are thus independent activities. Esterifies VLCFAs in the peroxisome matrix. The VLCFAs are actively transported into peroxisomes by a PXA1-PXA2 heterodimeric transporter in the peroxisomal membrane.</text>
</comment>
<evidence type="ECO:0000256" key="7">
    <source>
        <dbReference type="ARBA" id="ARBA00022741"/>
    </source>
</evidence>
<evidence type="ECO:0000256" key="5">
    <source>
        <dbReference type="ARBA" id="ARBA00022598"/>
    </source>
</evidence>
<dbReference type="PROSITE" id="PS00455">
    <property type="entry name" value="AMP_BINDING"/>
    <property type="match status" value="1"/>
</dbReference>
<evidence type="ECO:0000256" key="18">
    <source>
        <dbReference type="ARBA" id="ARBA00068795"/>
    </source>
</evidence>
<proteinExistence type="inferred from homology"/>
<evidence type="ECO:0000256" key="19">
    <source>
        <dbReference type="ARBA" id="ARBA00078285"/>
    </source>
</evidence>
<dbReference type="Pfam" id="PF13193">
    <property type="entry name" value="AMP-binding_C"/>
    <property type="match status" value="1"/>
</dbReference>
<evidence type="ECO:0000313" key="24">
    <source>
        <dbReference type="Proteomes" id="UP000614601"/>
    </source>
</evidence>
<dbReference type="Proteomes" id="UP000783686">
    <property type="component" value="Unassembled WGS sequence"/>
</dbReference>
<dbReference type="EMBL" id="CAJFDH010000004">
    <property type="protein sequence ID" value="CAD5218588.1"/>
    <property type="molecule type" value="Genomic_DNA"/>
</dbReference>
<evidence type="ECO:0000313" key="23">
    <source>
        <dbReference type="EMBL" id="CAD5218588.1"/>
    </source>
</evidence>
<protein>
    <recommendedName>
        <fullName evidence="18">Very long-chain fatty acid transport protein</fullName>
    </recommendedName>
    <alternativeName>
        <fullName evidence="14">Long-chain-fatty-acid--CoA ligase</fullName>
    </alternativeName>
    <alternativeName>
        <fullName evidence="19">Very-long-chain acyl-CoA synthetase</fullName>
    </alternativeName>
</protein>
<dbReference type="InterPro" id="IPR020845">
    <property type="entry name" value="AMP-binding_CS"/>
</dbReference>
<dbReference type="PANTHER" id="PTHR43107:SF24">
    <property type="entry name" value="AMP-BINDING DOMAIN-CONTAINING PROTEIN"/>
    <property type="match status" value="1"/>
</dbReference>
<comment type="catalytic activity">
    <reaction evidence="13">
        <text>a very long-chain fatty acid + ATP + CoA = a very long-chain fatty acyl-CoA + AMP + diphosphate</text>
        <dbReference type="Rhea" id="RHEA:54536"/>
        <dbReference type="ChEBI" id="CHEBI:30616"/>
        <dbReference type="ChEBI" id="CHEBI:33019"/>
        <dbReference type="ChEBI" id="CHEBI:57287"/>
        <dbReference type="ChEBI" id="CHEBI:58950"/>
        <dbReference type="ChEBI" id="CHEBI:138261"/>
        <dbReference type="ChEBI" id="CHEBI:456215"/>
    </reaction>
    <physiologicalReaction direction="left-to-right" evidence="13">
        <dbReference type="Rhea" id="RHEA:54537"/>
    </physiologicalReaction>
</comment>
<evidence type="ECO:0000256" key="2">
    <source>
        <dbReference type="ARBA" id="ARBA00006432"/>
    </source>
</evidence>
<dbReference type="Gene3D" id="3.40.50.12780">
    <property type="entry name" value="N-terminal domain of ligase-like"/>
    <property type="match status" value="1"/>
</dbReference>
<dbReference type="GO" id="GO:0004467">
    <property type="term" value="F:long-chain fatty acid-CoA ligase activity"/>
    <property type="evidence" value="ECO:0007669"/>
    <property type="project" value="TreeGrafter"/>
</dbReference>
<dbReference type="GO" id="GO:0044539">
    <property type="term" value="P:long-chain fatty acid import into cell"/>
    <property type="evidence" value="ECO:0007669"/>
    <property type="project" value="TreeGrafter"/>
</dbReference>
<comment type="similarity">
    <text evidence="2">Belongs to the ATP-dependent AMP-binding enzyme family.</text>
</comment>
<evidence type="ECO:0000256" key="13">
    <source>
        <dbReference type="ARBA" id="ARBA00036527"/>
    </source>
</evidence>
<gene>
    <name evidence="23" type="ORF">BOKJ2_LOCUS7798</name>
</gene>
<evidence type="ECO:0000256" key="14">
    <source>
        <dbReference type="ARBA" id="ARBA00041297"/>
    </source>
</evidence>
<dbReference type="AlphaFoldDB" id="A0A811KSJ4"/>
<keyword evidence="8" id="KW-0067">ATP-binding</keyword>
<dbReference type="InterPro" id="IPR025110">
    <property type="entry name" value="AMP-bd_C"/>
</dbReference>
<evidence type="ECO:0000256" key="4">
    <source>
        <dbReference type="ARBA" id="ARBA00022475"/>
    </source>
</evidence>
<feature type="transmembrane region" description="Helical" evidence="20">
    <location>
        <begin position="12"/>
        <end position="38"/>
    </location>
</feature>
<dbReference type="GO" id="GO:0005886">
    <property type="term" value="C:plasma membrane"/>
    <property type="evidence" value="ECO:0007669"/>
    <property type="project" value="UniProtKB-SubCell"/>
</dbReference>
<keyword evidence="9 20" id="KW-1133">Transmembrane helix</keyword>
<evidence type="ECO:0000256" key="9">
    <source>
        <dbReference type="ARBA" id="ARBA00022989"/>
    </source>
</evidence>
<evidence type="ECO:0000256" key="17">
    <source>
        <dbReference type="ARBA" id="ARBA00060276"/>
    </source>
</evidence>
<dbReference type="InterPro" id="IPR045851">
    <property type="entry name" value="AMP-bd_C_sf"/>
</dbReference>
<keyword evidence="12" id="KW-0576">Peroxisome</keyword>
<comment type="catalytic activity">
    <reaction evidence="16">
        <text>tetracosanoate + ATP + CoA = tetracosanoyl-CoA + AMP + diphosphate</text>
        <dbReference type="Rhea" id="RHEA:33639"/>
        <dbReference type="ChEBI" id="CHEBI:30616"/>
        <dbReference type="ChEBI" id="CHEBI:31014"/>
        <dbReference type="ChEBI" id="CHEBI:33019"/>
        <dbReference type="ChEBI" id="CHEBI:57287"/>
        <dbReference type="ChEBI" id="CHEBI:65052"/>
        <dbReference type="ChEBI" id="CHEBI:456215"/>
    </reaction>
    <physiologicalReaction direction="left-to-right" evidence="16">
        <dbReference type="Rhea" id="RHEA:33640"/>
    </physiologicalReaction>
</comment>
<evidence type="ECO:0000256" key="15">
    <source>
        <dbReference type="ARBA" id="ARBA00046271"/>
    </source>
</evidence>
<dbReference type="InterPro" id="IPR042099">
    <property type="entry name" value="ANL_N_sf"/>
</dbReference>
<evidence type="ECO:0000256" key="8">
    <source>
        <dbReference type="ARBA" id="ARBA00022840"/>
    </source>
</evidence>
<keyword evidence="24" id="KW-1185">Reference proteome</keyword>
<dbReference type="GO" id="GO:0005778">
    <property type="term" value="C:peroxisomal membrane"/>
    <property type="evidence" value="ECO:0007669"/>
    <property type="project" value="UniProtKB-SubCell"/>
</dbReference>
<evidence type="ECO:0000256" key="12">
    <source>
        <dbReference type="ARBA" id="ARBA00023140"/>
    </source>
</evidence>
<accession>A0A811KSJ4</accession>
<dbReference type="Pfam" id="PF00501">
    <property type="entry name" value="AMP-binding"/>
    <property type="match status" value="1"/>
</dbReference>
<evidence type="ECO:0000256" key="6">
    <source>
        <dbReference type="ARBA" id="ARBA00022692"/>
    </source>
</evidence>
<dbReference type="GO" id="GO:0005789">
    <property type="term" value="C:endoplasmic reticulum membrane"/>
    <property type="evidence" value="ECO:0007669"/>
    <property type="project" value="TreeGrafter"/>
</dbReference>
<evidence type="ECO:0000256" key="1">
    <source>
        <dbReference type="ARBA" id="ARBA00004651"/>
    </source>
</evidence>
<keyword evidence="6 20" id="KW-0812">Transmembrane</keyword>
<dbReference type="InterPro" id="IPR000873">
    <property type="entry name" value="AMP-dep_synth/lig_dom"/>
</dbReference>
<dbReference type="GO" id="GO:0005324">
    <property type="term" value="F:long-chain fatty acid transmembrane transporter activity"/>
    <property type="evidence" value="ECO:0007669"/>
    <property type="project" value="TreeGrafter"/>
</dbReference>
<feature type="domain" description="AMP-dependent synthetase/ligase" evidence="21">
    <location>
        <begin position="85"/>
        <end position="416"/>
    </location>
</feature>